<dbReference type="SUPFAM" id="SSF50978">
    <property type="entry name" value="WD40 repeat-like"/>
    <property type="match status" value="1"/>
</dbReference>
<evidence type="ECO:0000313" key="7">
    <source>
        <dbReference type="Proteomes" id="UP000044841"/>
    </source>
</evidence>
<dbReference type="InterPro" id="IPR019775">
    <property type="entry name" value="WD40_repeat_CS"/>
</dbReference>
<feature type="region of interest" description="Disordered" evidence="4">
    <location>
        <begin position="1"/>
        <end position="61"/>
    </location>
</feature>
<dbReference type="InterPro" id="IPR056884">
    <property type="entry name" value="NPHP3-like_N"/>
</dbReference>
<dbReference type="SUPFAM" id="SSF52540">
    <property type="entry name" value="P-loop containing nucleoside triphosphate hydrolases"/>
    <property type="match status" value="1"/>
</dbReference>
<dbReference type="PROSITE" id="PS50082">
    <property type="entry name" value="WD_REPEATS_2"/>
    <property type="match status" value="2"/>
</dbReference>
<evidence type="ECO:0000256" key="4">
    <source>
        <dbReference type="SAM" id="MobiDB-lite"/>
    </source>
</evidence>
<dbReference type="Pfam" id="PF00400">
    <property type="entry name" value="WD40"/>
    <property type="match status" value="3"/>
</dbReference>
<keyword evidence="1 3" id="KW-0853">WD repeat</keyword>
<dbReference type="Pfam" id="PF24883">
    <property type="entry name" value="NPHP3_N"/>
    <property type="match status" value="1"/>
</dbReference>
<feature type="region of interest" description="Disordered" evidence="4">
    <location>
        <begin position="75"/>
        <end position="95"/>
    </location>
</feature>
<dbReference type="InterPro" id="IPR015943">
    <property type="entry name" value="WD40/YVTN_repeat-like_dom_sf"/>
</dbReference>
<dbReference type="InterPro" id="IPR001680">
    <property type="entry name" value="WD40_rpt"/>
</dbReference>
<dbReference type="EMBL" id="CYGV01000935">
    <property type="protein sequence ID" value="CUA69729.1"/>
    <property type="molecule type" value="Genomic_DNA"/>
</dbReference>
<gene>
    <name evidence="6" type="ORF">RSOLAG22IIIB_08650</name>
</gene>
<feature type="domain" description="Nephrocystin 3-like N-terminal" evidence="5">
    <location>
        <begin position="263"/>
        <end position="417"/>
    </location>
</feature>
<feature type="compositionally biased region" description="Basic and acidic residues" evidence="4">
    <location>
        <begin position="76"/>
        <end position="92"/>
    </location>
</feature>
<accession>A0A0K6FUJ6</accession>
<evidence type="ECO:0000256" key="3">
    <source>
        <dbReference type="PROSITE-ProRule" id="PRU00221"/>
    </source>
</evidence>
<reference evidence="6 7" key="1">
    <citation type="submission" date="2015-07" db="EMBL/GenBank/DDBJ databases">
        <authorList>
            <person name="Noorani M."/>
        </authorList>
    </citation>
    <scope>NUCLEOTIDE SEQUENCE [LARGE SCALE GENOMIC DNA]</scope>
    <source>
        <strain evidence="6">BBA 69670</strain>
    </source>
</reference>
<dbReference type="SMART" id="SM00320">
    <property type="entry name" value="WD40"/>
    <property type="match status" value="6"/>
</dbReference>
<keyword evidence="2" id="KW-0677">Repeat</keyword>
<evidence type="ECO:0000259" key="5">
    <source>
        <dbReference type="Pfam" id="PF24883"/>
    </source>
</evidence>
<dbReference type="InterPro" id="IPR036322">
    <property type="entry name" value="WD40_repeat_dom_sf"/>
</dbReference>
<feature type="compositionally biased region" description="Low complexity" evidence="4">
    <location>
        <begin position="52"/>
        <end position="61"/>
    </location>
</feature>
<feature type="repeat" description="WD" evidence="3">
    <location>
        <begin position="851"/>
        <end position="892"/>
    </location>
</feature>
<dbReference type="PANTHER" id="PTHR19848">
    <property type="entry name" value="WD40 REPEAT PROTEIN"/>
    <property type="match status" value="1"/>
</dbReference>
<protein>
    <submittedName>
        <fullName evidence="6">Vegetative incompatibility protein HET-E-1 [Podospora anserina]</fullName>
    </submittedName>
</protein>
<name>A0A0K6FUJ6_9AGAM</name>
<dbReference type="Gene3D" id="2.130.10.10">
    <property type="entry name" value="YVTN repeat-like/Quinoprotein amine dehydrogenase"/>
    <property type="match status" value="3"/>
</dbReference>
<sequence>MDPPSASKPRKGLRKLMDRLTVSRSRSRSRSPSHPSQPDPKTLTPSAGLGENSGSNANATSSATLQVPAVAELIDDSNRLTQRDTRRDERSAGADVPTIMVPTISRPSSENPRSITWNTLRTSLRLLHLSSILPALSSAVEVLLSCVDGLETVAKDREDYEELATILTVMSDSLKQHASTAMLSDSMSRLVTRVGYNLNNGTENNDTNASLSALNMMNEQTVNTRLEGLHPVKQAAHDSNLSTEVSRRGCTKDTRTTVLIGLDEWLQNPSSASIYWMNGMAGTGKTTIAYTFCEQVEKRNQLGASFFCTRNAVDCRNTSRIVPTIAYQLARYSIPYRYALCKVLGQNPDIGSKHVLKQFEQLLIEPLQEVKVTIPESPLVVIDALDECDDRNGIERTLEILLRYAEQVPLKFLITSRPEPEIYNSMRLHEPSRAVIHLHDIESSLVQADIELYLTEELAFMSPHRNEIEQLATRSGCLFIYAATLVRYILYGKRVANPRQRLQSVLNLTSDSTKKHAEIDALYSAILESALHEAQMEDHETEDVQTVLRTVLFAQEPIDIDTISVLGGLDDSERVLYALQPLRSVIHQSEQTGLVSTLHASFPDYLLSYQRSGAFYCDAMQYSQLLAQRCFDTMKSQLRFNICALRSSFVPDDEVEDLEARVKANITPTLGYVCQYWANHLGMSIKSGTLLRMLVEFLSHRLLFWMEVLSLLKLINTGMDMLHKANGWINQIGSPIPEQLSIKLVEDSYTFVTNFAGSAASRSTPHIYISCLPFCSRSNQIYTHYWKRTQGLLELQGSLIEQRSSAAIASWQDTSFWNVKLSSDGSRCVGSLGNTVVIRSVYNGTTLAGPMFGHTAFVRACAFSSDESKVASASEDGTIRVWDSYSGKLVSGPLKYDTSQIMWMGPSPTDETTELVPLPYNPNNNYIKSLVLSPDGTRIAAYFSGSSTVYLLDAQTGTLIRALNDHTYLIRSLAISPDGTIFASAAENVRLWSVRDGTPVGRPYEGHITYPVRRPIFTPDGTRVVSYTREVHIWRISDGSLLAKFTPGGYFSIPTLSPDSKYILCSKYDPDTRNSNIQLWRSDDGTPVSGPNIFIPGDGIAALVYNPEGSRFITHTDRTVAVWPIQGATPLKATSSPYSVSGPQMMFSRDGTYLVTRHRYTKWHTIALRRWDIHDGSFTDISPEGYVFPDDEIQHLSSPSGRYAITLTKRRDGTRQVIDTTDNSIVLGPELLGTMRYNVSAQFSQDSTKIVTGFMDGTIAVWDLERRVMIAGPFSGHAGRVSHVAMSPDISLLASAANNTRRIINTFDPILDITISADSKIDLPLKPSFDRFGEGWCIQNDGWVTNINLDLLFWVPLEFKLAWPSLHTSLVVTERGTVQVPKQVLFLGEAWDRCYNCDNE</sequence>
<dbReference type="Proteomes" id="UP000044841">
    <property type="component" value="Unassembled WGS sequence"/>
</dbReference>
<dbReference type="Gene3D" id="3.40.50.300">
    <property type="entry name" value="P-loop containing nucleotide triphosphate hydrolases"/>
    <property type="match status" value="1"/>
</dbReference>
<dbReference type="PROSITE" id="PS50294">
    <property type="entry name" value="WD_REPEATS_REGION"/>
    <property type="match status" value="1"/>
</dbReference>
<dbReference type="PANTHER" id="PTHR19848:SF8">
    <property type="entry name" value="F-BOX AND WD REPEAT DOMAIN CONTAINING 7"/>
    <property type="match status" value="1"/>
</dbReference>
<dbReference type="InterPro" id="IPR027417">
    <property type="entry name" value="P-loop_NTPase"/>
</dbReference>
<keyword evidence="7" id="KW-1185">Reference proteome</keyword>
<evidence type="ECO:0000313" key="6">
    <source>
        <dbReference type="EMBL" id="CUA69729.1"/>
    </source>
</evidence>
<proteinExistence type="predicted"/>
<feature type="repeat" description="WD" evidence="3">
    <location>
        <begin position="1240"/>
        <end position="1265"/>
    </location>
</feature>
<evidence type="ECO:0000256" key="2">
    <source>
        <dbReference type="ARBA" id="ARBA00022737"/>
    </source>
</evidence>
<dbReference type="SUPFAM" id="SSF101908">
    <property type="entry name" value="Putative isomerase YbhE"/>
    <property type="match status" value="1"/>
</dbReference>
<organism evidence="6 7">
    <name type="scientific">Rhizoctonia solani</name>
    <dbReference type="NCBI Taxonomy" id="456999"/>
    <lineage>
        <taxon>Eukaryota</taxon>
        <taxon>Fungi</taxon>
        <taxon>Dikarya</taxon>
        <taxon>Basidiomycota</taxon>
        <taxon>Agaricomycotina</taxon>
        <taxon>Agaricomycetes</taxon>
        <taxon>Cantharellales</taxon>
        <taxon>Ceratobasidiaceae</taxon>
        <taxon>Rhizoctonia</taxon>
    </lineage>
</organism>
<dbReference type="PROSITE" id="PS00678">
    <property type="entry name" value="WD_REPEATS_1"/>
    <property type="match status" value="1"/>
</dbReference>
<evidence type="ECO:0000256" key="1">
    <source>
        <dbReference type="ARBA" id="ARBA00022574"/>
    </source>
</evidence>